<proteinExistence type="predicted"/>
<organism evidence="1 2">
    <name type="scientific">Caerostris extrusa</name>
    <name type="common">Bark spider</name>
    <name type="synonym">Caerostris bankana</name>
    <dbReference type="NCBI Taxonomy" id="172846"/>
    <lineage>
        <taxon>Eukaryota</taxon>
        <taxon>Metazoa</taxon>
        <taxon>Ecdysozoa</taxon>
        <taxon>Arthropoda</taxon>
        <taxon>Chelicerata</taxon>
        <taxon>Arachnida</taxon>
        <taxon>Araneae</taxon>
        <taxon>Araneomorphae</taxon>
        <taxon>Entelegynae</taxon>
        <taxon>Araneoidea</taxon>
        <taxon>Araneidae</taxon>
        <taxon>Caerostris</taxon>
    </lineage>
</organism>
<evidence type="ECO:0000313" key="1">
    <source>
        <dbReference type="EMBL" id="GIX83768.1"/>
    </source>
</evidence>
<protein>
    <submittedName>
        <fullName evidence="1">Uncharacterized protein</fullName>
    </submittedName>
</protein>
<accession>A0AAV4NGY4</accession>
<dbReference type="Proteomes" id="UP001054945">
    <property type="component" value="Unassembled WGS sequence"/>
</dbReference>
<sequence>MLSLHRKINELDERLEPVRSKGIRGTPKSDVRVCLFWHIAFLQRRTWIHWTNKLSESESVVSYFGMHEDYIKLTNERVERVKNSDIMRHSKIRNSGVLYGMLHYFITFNSYVQ</sequence>
<reference evidence="1 2" key="1">
    <citation type="submission" date="2021-06" db="EMBL/GenBank/DDBJ databases">
        <title>Caerostris extrusa draft genome.</title>
        <authorList>
            <person name="Kono N."/>
            <person name="Arakawa K."/>
        </authorList>
    </citation>
    <scope>NUCLEOTIDE SEQUENCE [LARGE SCALE GENOMIC DNA]</scope>
</reference>
<dbReference type="EMBL" id="BPLR01020902">
    <property type="protein sequence ID" value="GIX83768.1"/>
    <property type="molecule type" value="Genomic_DNA"/>
</dbReference>
<comment type="caution">
    <text evidence="1">The sequence shown here is derived from an EMBL/GenBank/DDBJ whole genome shotgun (WGS) entry which is preliminary data.</text>
</comment>
<gene>
    <name evidence="1" type="ORF">CEXT_277761</name>
</gene>
<name>A0AAV4NGY4_CAEEX</name>
<evidence type="ECO:0000313" key="2">
    <source>
        <dbReference type="Proteomes" id="UP001054945"/>
    </source>
</evidence>
<dbReference type="AlphaFoldDB" id="A0AAV4NGY4"/>
<keyword evidence="2" id="KW-1185">Reference proteome</keyword>